<reference evidence="3" key="1">
    <citation type="submission" date="2024-06" db="EMBL/GenBank/DDBJ databases">
        <authorList>
            <person name="Coelho C."/>
            <person name="Bento M."/>
            <person name="Garcia E."/>
            <person name="Camelo A."/>
            <person name="Brandao I."/>
            <person name="Espirito Santo C."/>
            <person name="Trovao J."/>
            <person name="Verissimo A."/>
            <person name="Costa J."/>
            <person name="Tiago I."/>
        </authorList>
    </citation>
    <scope>NUCLEOTIDE SEQUENCE</scope>
    <source>
        <strain evidence="3">KWT182</strain>
    </source>
</reference>
<dbReference type="PANTHER" id="PTHR47153">
    <property type="entry name" value="LACTATE UTILIZATION PROTEIN B"/>
    <property type="match status" value="1"/>
</dbReference>
<dbReference type="InterPro" id="IPR037171">
    <property type="entry name" value="NagB/RpiA_transferase-like"/>
</dbReference>
<dbReference type="AlphaFoldDB" id="A0AAU7QCD4"/>
<name>A0AAU7QCD4_9GAMM</name>
<dbReference type="Pfam" id="PF02589">
    <property type="entry name" value="LUD_dom"/>
    <property type="match status" value="1"/>
</dbReference>
<protein>
    <submittedName>
        <fullName evidence="3">LUD domain-containing protein</fullName>
    </submittedName>
</protein>
<evidence type="ECO:0000256" key="1">
    <source>
        <dbReference type="SAM" id="MobiDB-lite"/>
    </source>
</evidence>
<feature type="region of interest" description="Disordered" evidence="1">
    <location>
        <begin position="175"/>
        <end position="238"/>
    </location>
</feature>
<dbReference type="EMBL" id="CP157947">
    <property type="protein sequence ID" value="XBS70748.1"/>
    <property type="molecule type" value="Genomic_DNA"/>
</dbReference>
<dbReference type="PANTHER" id="PTHR47153:SF2">
    <property type="entry name" value="LACTATE UTILIZATION PROTEIN B"/>
    <property type="match status" value="1"/>
</dbReference>
<feature type="domain" description="LUD" evidence="2">
    <location>
        <begin position="66"/>
        <end position="169"/>
    </location>
</feature>
<organism evidence="3">
    <name type="scientific">Acerihabitans sp. KWT182</name>
    <dbReference type="NCBI Taxonomy" id="3157919"/>
    <lineage>
        <taxon>Bacteria</taxon>
        <taxon>Pseudomonadati</taxon>
        <taxon>Pseudomonadota</taxon>
        <taxon>Gammaproteobacteria</taxon>
        <taxon>Enterobacterales</taxon>
        <taxon>Pectobacteriaceae</taxon>
        <taxon>Acerihabitans</taxon>
    </lineage>
</organism>
<evidence type="ECO:0000313" key="3">
    <source>
        <dbReference type="EMBL" id="XBS70748.1"/>
    </source>
</evidence>
<dbReference type="GO" id="GO:0006089">
    <property type="term" value="P:lactate metabolic process"/>
    <property type="evidence" value="ECO:0007669"/>
    <property type="project" value="InterPro"/>
</dbReference>
<evidence type="ECO:0000259" key="2">
    <source>
        <dbReference type="Pfam" id="PF02589"/>
    </source>
</evidence>
<sequence length="238" mass="27327">MKAIDHVKGSREFLASEKHQAFLDQRLWSLRQLRDAQMKAHPEWQQLRALASQIKEHTLTHLDIYLEMFERNALANGVKVHWAKDAAAHNRIVHDILSERGVQTLVKSKSMLTEECDMRPYLAARGIEVIETDLGERIQQLDNEMPSHIVVPAVHKLSIDVARVFADTLGTDPDNADPHYLAGQQREKTPAVYPAGGGRHDRLQFRRRRERRGGGLYQRGQRGFKRQRPCSAPGFHRH</sequence>
<proteinExistence type="predicted"/>
<dbReference type="InterPro" id="IPR003741">
    <property type="entry name" value="LUD_dom"/>
</dbReference>
<dbReference type="InterPro" id="IPR004452">
    <property type="entry name" value="LutB/LldF"/>
</dbReference>
<accession>A0AAU7QCD4</accession>
<dbReference type="SUPFAM" id="SSF100950">
    <property type="entry name" value="NagB/RpiA/CoA transferase-like"/>
    <property type="match status" value="1"/>
</dbReference>
<gene>
    <name evidence="3" type="ORF">ABK905_06405</name>
</gene>